<name>A0ABM9HXZ9_9GAMM</name>
<sequence length="135" mass="15304">MRPISIRRRIVPDSIAFWISSSGYSAEIHRSRSPGIFTSPPLRAPALPCSARIRAFATGIMRNPPRRSVRPQRPNTRGAHQDYLDPKRFVRSDTPNLRHPTLPHYFAYAPQRRGARSRTSEKSENGGTPMDVKKS</sequence>
<feature type="compositionally biased region" description="Basic and acidic residues" evidence="1">
    <location>
        <begin position="79"/>
        <end position="91"/>
    </location>
</feature>
<feature type="region of interest" description="Disordered" evidence="1">
    <location>
        <begin position="58"/>
        <end position="135"/>
    </location>
</feature>
<organism evidence="2 3">
    <name type="scientific">Methylocaldum szegediense</name>
    <dbReference type="NCBI Taxonomy" id="73780"/>
    <lineage>
        <taxon>Bacteria</taxon>
        <taxon>Pseudomonadati</taxon>
        <taxon>Pseudomonadota</taxon>
        <taxon>Gammaproteobacteria</taxon>
        <taxon>Methylococcales</taxon>
        <taxon>Methylococcaceae</taxon>
        <taxon>Methylocaldum</taxon>
    </lineage>
</organism>
<evidence type="ECO:0000256" key="1">
    <source>
        <dbReference type="SAM" id="MobiDB-lite"/>
    </source>
</evidence>
<gene>
    <name evidence="2" type="ORF">MSZNOR_0854</name>
</gene>
<reference evidence="2 3" key="1">
    <citation type="submission" date="2023-03" db="EMBL/GenBank/DDBJ databases">
        <authorList>
            <person name="Pearce D."/>
        </authorList>
    </citation>
    <scope>NUCLEOTIDE SEQUENCE [LARGE SCALE GENOMIC DNA]</scope>
    <source>
        <strain evidence="2">Msz</strain>
    </source>
</reference>
<accession>A0ABM9HXZ9</accession>
<evidence type="ECO:0000313" key="2">
    <source>
        <dbReference type="EMBL" id="CAI8761537.1"/>
    </source>
</evidence>
<protein>
    <submittedName>
        <fullName evidence="2">Uncharacterized protein</fullName>
    </submittedName>
</protein>
<dbReference type="Proteomes" id="UP001162030">
    <property type="component" value="Chromosome"/>
</dbReference>
<dbReference type="EMBL" id="OX458333">
    <property type="protein sequence ID" value="CAI8761537.1"/>
    <property type="molecule type" value="Genomic_DNA"/>
</dbReference>
<keyword evidence="3" id="KW-1185">Reference proteome</keyword>
<proteinExistence type="predicted"/>
<evidence type="ECO:0000313" key="3">
    <source>
        <dbReference type="Proteomes" id="UP001162030"/>
    </source>
</evidence>